<comment type="caution">
    <text evidence="2">The sequence shown here is derived from an EMBL/GenBank/DDBJ whole genome shotgun (WGS) entry which is preliminary data.</text>
</comment>
<gene>
    <name evidence="2" type="ORF">NP233_g1533</name>
</gene>
<reference evidence="2" key="1">
    <citation type="submission" date="2022-07" db="EMBL/GenBank/DDBJ databases">
        <title>Genome Sequence of Leucocoprinus birnbaumii.</title>
        <authorList>
            <person name="Buettner E."/>
        </authorList>
    </citation>
    <scope>NUCLEOTIDE SEQUENCE</scope>
    <source>
        <strain evidence="2">VT141</strain>
    </source>
</reference>
<evidence type="ECO:0000313" key="2">
    <source>
        <dbReference type="EMBL" id="KAJ3574788.1"/>
    </source>
</evidence>
<name>A0AAD5W2E2_9AGAR</name>
<evidence type="ECO:0000313" key="3">
    <source>
        <dbReference type="Proteomes" id="UP001213000"/>
    </source>
</evidence>
<proteinExistence type="predicted"/>
<dbReference type="EMBL" id="JANIEX010000057">
    <property type="protein sequence ID" value="KAJ3574788.1"/>
    <property type="molecule type" value="Genomic_DNA"/>
</dbReference>
<accession>A0AAD5W2E2</accession>
<keyword evidence="1" id="KW-0812">Transmembrane</keyword>
<protein>
    <submittedName>
        <fullName evidence="2">Uncharacterized protein</fullName>
    </submittedName>
</protein>
<keyword evidence="1" id="KW-0472">Membrane</keyword>
<sequence length="123" mass="13781">MILRCVTIFGSGTKNGLVMAVFGNGIGYYFYILAISAINILLITRLPTGPNLLLMTIVRATHAALACRVVLDIREQKEILGKGRLEEHQLDWMSDWSVHEDVEVSSDFDSYLHPSEKIIEFAV</sequence>
<evidence type="ECO:0000256" key="1">
    <source>
        <dbReference type="SAM" id="Phobius"/>
    </source>
</evidence>
<dbReference type="AlphaFoldDB" id="A0AAD5W2E2"/>
<dbReference type="Proteomes" id="UP001213000">
    <property type="component" value="Unassembled WGS sequence"/>
</dbReference>
<keyword evidence="3" id="KW-1185">Reference proteome</keyword>
<organism evidence="2 3">
    <name type="scientific">Leucocoprinus birnbaumii</name>
    <dbReference type="NCBI Taxonomy" id="56174"/>
    <lineage>
        <taxon>Eukaryota</taxon>
        <taxon>Fungi</taxon>
        <taxon>Dikarya</taxon>
        <taxon>Basidiomycota</taxon>
        <taxon>Agaricomycotina</taxon>
        <taxon>Agaricomycetes</taxon>
        <taxon>Agaricomycetidae</taxon>
        <taxon>Agaricales</taxon>
        <taxon>Agaricineae</taxon>
        <taxon>Agaricaceae</taxon>
        <taxon>Leucocoprinus</taxon>
    </lineage>
</organism>
<keyword evidence="1" id="KW-1133">Transmembrane helix</keyword>
<feature type="transmembrane region" description="Helical" evidence="1">
    <location>
        <begin position="28"/>
        <end position="46"/>
    </location>
</feature>